<dbReference type="Proteomes" id="UP000091956">
    <property type="component" value="Unassembled WGS sequence"/>
</dbReference>
<feature type="repeat" description="ANK" evidence="3">
    <location>
        <begin position="1054"/>
        <end position="1086"/>
    </location>
</feature>
<dbReference type="Pfam" id="PF12796">
    <property type="entry name" value="Ank_2"/>
    <property type="match status" value="5"/>
</dbReference>
<feature type="region of interest" description="Disordered" evidence="4">
    <location>
        <begin position="263"/>
        <end position="284"/>
    </location>
</feature>
<feature type="transmembrane region" description="Helical" evidence="5">
    <location>
        <begin position="354"/>
        <end position="375"/>
    </location>
</feature>
<dbReference type="PANTHER" id="PTHR24166:SF48">
    <property type="entry name" value="PROTEIN VAPYRIN"/>
    <property type="match status" value="1"/>
</dbReference>
<dbReference type="InterPro" id="IPR050889">
    <property type="entry name" value="Dendritic_Spine_Reg/Scaffold"/>
</dbReference>
<dbReference type="InterPro" id="IPR036770">
    <property type="entry name" value="Ankyrin_rpt-contain_sf"/>
</dbReference>
<reference evidence="6 7" key="1">
    <citation type="submission" date="2016-03" db="EMBL/GenBank/DDBJ databases">
        <title>Comparative genomics of Pseudogymnoascus destructans, the fungus causing white-nose syndrome of bats.</title>
        <authorList>
            <person name="Palmer J.M."/>
            <person name="Drees K.P."/>
            <person name="Foster J.T."/>
            <person name="Lindner D.L."/>
        </authorList>
    </citation>
    <scope>NUCLEOTIDE SEQUENCE [LARGE SCALE GENOMIC DNA]</scope>
    <source>
        <strain evidence="6 7">UAMH 10579</strain>
    </source>
</reference>
<feature type="repeat" description="ANK" evidence="3">
    <location>
        <begin position="987"/>
        <end position="1019"/>
    </location>
</feature>
<feature type="repeat" description="ANK" evidence="3">
    <location>
        <begin position="1219"/>
        <end position="1251"/>
    </location>
</feature>
<evidence type="ECO:0000256" key="3">
    <source>
        <dbReference type="PROSITE-ProRule" id="PRU00023"/>
    </source>
</evidence>
<organism evidence="6 7">
    <name type="scientific">Pseudogymnoascus verrucosus</name>
    <dbReference type="NCBI Taxonomy" id="342668"/>
    <lineage>
        <taxon>Eukaryota</taxon>
        <taxon>Fungi</taxon>
        <taxon>Dikarya</taxon>
        <taxon>Ascomycota</taxon>
        <taxon>Pezizomycotina</taxon>
        <taxon>Leotiomycetes</taxon>
        <taxon>Thelebolales</taxon>
        <taxon>Thelebolaceae</taxon>
        <taxon>Pseudogymnoascus</taxon>
    </lineage>
</organism>
<keyword evidence="7" id="KW-1185">Reference proteome</keyword>
<dbReference type="GeneID" id="28837331"/>
<evidence type="ECO:0000256" key="4">
    <source>
        <dbReference type="SAM" id="MobiDB-lite"/>
    </source>
</evidence>
<protein>
    <submittedName>
        <fullName evidence="6">Uncharacterized protein</fullName>
    </submittedName>
</protein>
<feature type="repeat" description="ANK" evidence="3">
    <location>
        <begin position="1285"/>
        <end position="1317"/>
    </location>
</feature>
<evidence type="ECO:0000313" key="7">
    <source>
        <dbReference type="Proteomes" id="UP000091956"/>
    </source>
</evidence>
<feature type="transmembrane region" description="Helical" evidence="5">
    <location>
        <begin position="101"/>
        <end position="123"/>
    </location>
</feature>
<name>A0A1B8GQ32_9PEZI</name>
<gene>
    <name evidence="6" type="ORF">VE01_03945</name>
</gene>
<dbReference type="STRING" id="342668.A0A1B8GQ32"/>
<dbReference type="RefSeq" id="XP_018131665.2">
    <property type="nucleotide sequence ID" value="XM_018273424.2"/>
</dbReference>
<dbReference type="PRINTS" id="PR01415">
    <property type="entry name" value="ANKYRIN"/>
</dbReference>
<evidence type="ECO:0000256" key="2">
    <source>
        <dbReference type="ARBA" id="ARBA00023043"/>
    </source>
</evidence>
<feature type="repeat" description="ANK" evidence="3">
    <location>
        <begin position="1087"/>
        <end position="1119"/>
    </location>
</feature>
<feature type="repeat" description="ANK" evidence="3">
    <location>
        <begin position="1020"/>
        <end position="1044"/>
    </location>
</feature>
<keyword evidence="2 3" id="KW-0040">ANK repeat</keyword>
<feature type="repeat" description="ANK" evidence="3">
    <location>
        <begin position="1252"/>
        <end position="1284"/>
    </location>
</feature>
<dbReference type="PROSITE" id="PS50088">
    <property type="entry name" value="ANK_REPEAT"/>
    <property type="match status" value="12"/>
</dbReference>
<dbReference type="PANTHER" id="PTHR24166">
    <property type="entry name" value="ROLLING PEBBLES, ISOFORM B"/>
    <property type="match status" value="1"/>
</dbReference>
<feature type="repeat" description="ANK" evidence="3">
    <location>
        <begin position="1120"/>
        <end position="1152"/>
    </location>
</feature>
<evidence type="ECO:0000256" key="1">
    <source>
        <dbReference type="ARBA" id="ARBA00022737"/>
    </source>
</evidence>
<dbReference type="Gene3D" id="1.25.40.20">
    <property type="entry name" value="Ankyrin repeat-containing domain"/>
    <property type="match status" value="5"/>
</dbReference>
<reference evidence="7" key="2">
    <citation type="journal article" date="2018" name="Nat. Commun.">
        <title>Extreme sensitivity to ultraviolet light in the fungal pathogen causing white-nose syndrome of bats.</title>
        <authorList>
            <person name="Palmer J.M."/>
            <person name="Drees K.P."/>
            <person name="Foster J.T."/>
            <person name="Lindner D.L."/>
        </authorList>
    </citation>
    <scope>NUCLEOTIDE SEQUENCE [LARGE SCALE GENOMIC DNA]</scope>
    <source>
        <strain evidence="7">UAMH 10579</strain>
    </source>
</reference>
<dbReference type="InterPro" id="IPR002110">
    <property type="entry name" value="Ankyrin_rpt"/>
</dbReference>
<keyword evidence="5" id="KW-0472">Membrane</keyword>
<feature type="transmembrane region" description="Helical" evidence="5">
    <location>
        <begin position="476"/>
        <end position="496"/>
    </location>
</feature>
<dbReference type="SMART" id="SM00248">
    <property type="entry name" value="ANK"/>
    <property type="match status" value="13"/>
</dbReference>
<evidence type="ECO:0000256" key="5">
    <source>
        <dbReference type="SAM" id="Phobius"/>
    </source>
</evidence>
<feature type="repeat" description="ANK" evidence="3">
    <location>
        <begin position="1153"/>
        <end position="1185"/>
    </location>
</feature>
<dbReference type="SUPFAM" id="SSF48403">
    <property type="entry name" value="Ankyrin repeat"/>
    <property type="match status" value="2"/>
</dbReference>
<keyword evidence="1" id="KW-0677">Repeat</keyword>
<feature type="repeat" description="ANK" evidence="3">
    <location>
        <begin position="1186"/>
        <end position="1218"/>
    </location>
</feature>
<dbReference type="EMBL" id="KV460219">
    <property type="protein sequence ID" value="OBT97932.2"/>
    <property type="molecule type" value="Genomic_DNA"/>
</dbReference>
<feature type="repeat" description="ANK" evidence="3">
    <location>
        <begin position="1351"/>
        <end position="1371"/>
    </location>
</feature>
<accession>A0A1B8GQ32</accession>
<dbReference type="PROSITE" id="PS50297">
    <property type="entry name" value="ANK_REP_REGION"/>
    <property type="match status" value="11"/>
</dbReference>
<feature type="repeat" description="ANK" evidence="3">
    <location>
        <begin position="1318"/>
        <end position="1350"/>
    </location>
</feature>
<feature type="transmembrane region" description="Helical" evidence="5">
    <location>
        <begin position="302"/>
        <end position="325"/>
    </location>
</feature>
<keyword evidence="5" id="KW-0812">Transmembrane</keyword>
<keyword evidence="5" id="KW-1133">Transmembrane helix</keyword>
<evidence type="ECO:0000313" key="6">
    <source>
        <dbReference type="EMBL" id="OBT97932.2"/>
    </source>
</evidence>
<sequence>MHNNNKSAQHEAQLPLITKGSQNYRSRNFTHPPSAEILPQLHHNMASPWPILVALTPLGVNAAELDDFSNNLATDLGPLLTLFGDAVTKQYLSESTSFLDYFIFAMAPIGIITAIVSVIRVCGSTALRAFVGRAQEGDGAIEAELCTSTSRDVCELFNKGGIARVLGRPKILEIVQVHHELDPEPHRGRDDKMGIFLFRDYLENYPDGEWEKTQRRWPWLRTKIPHPSKAGSTRETEIDGHSSTQAFTSRSTAVFHTLRRRIRSRSSNSGHRDEESHMGLSKKSISSPNLSINIGIVKLEWYYFYALAALGFILQTGVVVMAGVLSLRLQWTKSGAPEATRNIRLAISENPAPVMFIMGTTSMCVGMFWCAALIGQSTREDYYQRKKHWELKSGCRQKRKPSTLFWLQPGSQVVGDQTFDAFAYSDGADGSKDRLNKYTTSQKIELDKSHTYALGAITLTLGGYIVQFIALRGMSAYVSIAQLGIMLIMSFFRGCLRMQRLQKTDNKLGKIPDSVVGHELDWLAFEIAEGGSTKTSWEFTGEAHICKSRSAAEDRQANSSHELLLRYRVRLARLTGHQSSHPYGSLICQDWQEDQVAVRGKSRELARALCGAVEVLIGRANNLASVIFHIGIQSGGLQSFVEVVFEPPNESILSHWSIDSTRLEGILGLWLWSWQCSGKTKTTTMDSDIARAELDLWIGDNDIQVSSRVQLAGTPKRLSEFCQKLYIAIIAALAEDRRNLGKVTWEEVSGQVRWKNDKISDMATAFSNSGLGSYSEGFVCSLRASREYLEVPKGKAMVYSIIKASTKFRKDGEWLRAELLLKWQCAHYRSQRQGMSEDPDFSAALTAIGEFYRSSFRDPKRRVGGYKGMRWMIEKYGLEPVDQEIKKILDSYYEIAFRISKVYNDKEFEDETELQNQERLREEMDFLKCIEFKDRASTLYQLCFITSKALKSVELKSALPLAAQYGWNEVVIALLDLLETVDNQDTNGRTALSYYAEAGSIIMPKMLLEHGAFPDLKDNRKRTPLYWAAGNGHTDVVELLLETGKVYTDSEDADGQTPLSLAVEAGHEAVVKLLLKKGAKREVKGRSGQTLLCVAVEAGHEAVVKLLLEEGAEREAKDDYGRTPLWVAAQAGHEAVVKLLLEKGAMREAKDDNGQTPLWVATQAGHKAVVKLLLEKGAKREAKDDNGRTLLWVAANAGHEAVVRLLLKEGAVREAKDHHNRTPLWWAAHAGHEAVVKLLLEEGAVREAKDYDNRTPLWVAAQAGHEAVVKLLLKKGAKQEVKGRGSQTLLWVAAQAGHEAVVKLLLEEGAEREAKDDYGRTPLWVAAEAGHEAVVKLLLEEGAVREAKDNDGRTPLLVAAQAGHEAAVKLLTPLLVAANAGHEAVVELML</sequence>
<proteinExistence type="predicted"/>